<dbReference type="InterPro" id="IPR036734">
    <property type="entry name" value="Neur_chan_lig-bd_sf"/>
</dbReference>
<dbReference type="GO" id="GO:0004888">
    <property type="term" value="F:transmembrane signaling receptor activity"/>
    <property type="evidence" value="ECO:0007669"/>
    <property type="project" value="InterPro"/>
</dbReference>
<accession>A0A914VAI3</accession>
<feature type="domain" description="Neurotransmitter-gated ion-channel ligand-binding" evidence="4">
    <location>
        <begin position="34"/>
        <end position="194"/>
    </location>
</feature>
<organism evidence="5 6">
    <name type="scientific">Plectus sambesii</name>
    <dbReference type="NCBI Taxonomy" id="2011161"/>
    <lineage>
        <taxon>Eukaryota</taxon>
        <taxon>Metazoa</taxon>
        <taxon>Ecdysozoa</taxon>
        <taxon>Nematoda</taxon>
        <taxon>Chromadorea</taxon>
        <taxon>Plectida</taxon>
        <taxon>Plectina</taxon>
        <taxon>Plectoidea</taxon>
        <taxon>Plectidae</taxon>
        <taxon>Plectus</taxon>
    </lineage>
</organism>
<dbReference type="PANTHER" id="PTHR18945">
    <property type="entry name" value="NEUROTRANSMITTER GATED ION CHANNEL"/>
    <property type="match status" value="1"/>
</dbReference>
<dbReference type="WBParaSite" id="PSAMB.scaffold1635size29207.g14228.t1">
    <property type="protein sequence ID" value="PSAMB.scaffold1635size29207.g14228.t1"/>
    <property type="gene ID" value="PSAMB.scaffold1635size29207.g14228"/>
</dbReference>
<dbReference type="PRINTS" id="PR00252">
    <property type="entry name" value="NRIONCHANNEL"/>
</dbReference>
<reference evidence="6" key="1">
    <citation type="submission" date="2022-11" db="UniProtKB">
        <authorList>
            <consortium name="WormBaseParasite"/>
        </authorList>
    </citation>
    <scope>IDENTIFICATION</scope>
</reference>
<evidence type="ECO:0000256" key="1">
    <source>
        <dbReference type="ARBA" id="ARBA00004141"/>
    </source>
</evidence>
<dbReference type="SUPFAM" id="SSF63712">
    <property type="entry name" value="Nicotinic receptor ligand binding domain-like"/>
    <property type="match status" value="1"/>
</dbReference>
<dbReference type="CDD" id="cd18989">
    <property type="entry name" value="LGIC_ECD_cation"/>
    <property type="match status" value="1"/>
</dbReference>
<comment type="subcellular location">
    <subcellularLocation>
        <location evidence="1">Membrane</location>
        <topology evidence="1">Multi-pass membrane protein</topology>
    </subcellularLocation>
</comment>
<dbReference type="FunFam" id="2.70.170.10:FF:000028">
    <property type="entry name" value="AcetylCholine Receptor"/>
    <property type="match status" value="1"/>
</dbReference>
<dbReference type="Proteomes" id="UP000887566">
    <property type="component" value="Unplaced"/>
</dbReference>
<evidence type="ECO:0000256" key="2">
    <source>
        <dbReference type="ARBA" id="ARBA00023136"/>
    </source>
</evidence>
<dbReference type="SUPFAM" id="SSF56219">
    <property type="entry name" value="DNase I-like"/>
    <property type="match status" value="1"/>
</dbReference>
<sequence>MLMALRSKYHRHSSFWYTFLIIAVSSVFADELGVYEAILTNYNKNMLPVKNFSTPMVISVELTSFQLLYMDQIQETITFVTIVNMIWKDENLRWNASEFGGTSSVVILYSLLWKPDIIVNSGLSINNLHPPDEQRYVRVQSDGNVELFSLCVITNTCRMSIEDFPYDTQTCNISLESWTYTAHQIGLVIGQRRGNLNGTFDDDYFLTIRIASLNVGSMTGRGQELADILKKRKMHIACVQEVRWKGEKLRDIGAGYKLLYYGTTTK</sequence>
<keyword evidence="3" id="KW-0406">Ion transport</keyword>
<dbReference type="Gene3D" id="2.70.170.10">
    <property type="entry name" value="Neurotransmitter-gated ion-channel ligand-binding domain"/>
    <property type="match status" value="1"/>
</dbReference>
<dbReference type="AlphaFoldDB" id="A0A914VAI3"/>
<evidence type="ECO:0000313" key="6">
    <source>
        <dbReference type="WBParaSite" id="PSAMB.scaffold1635size29207.g14228.t1"/>
    </source>
</evidence>
<dbReference type="GO" id="GO:0016020">
    <property type="term" value="C:membrane"/>
    <property type="evidence" value="ECO:0007669"/>
    <property type="project" value="UniProtKB-SubCell"/>
</dbReference>
<dbReference type="InterPro" id="IPR006202">
    <property type="entry name" value="Neur_chan_lig-bd"/>
</dbReference>
<keyword evidence="5" id="KW-1185">Reference proteome</keyword>
<dbReference type="InterPro" id="IPR036691">
    <property type="entry name" value="Endo/exonu/phosph_ase_sf"/>
</dbReference>
<protein>
    <submittedName>
        <fullName evidence="6">Neurotransmitter-gated ion-channel ligand-binding domain-containing protein</fullName>
    </submittedName>
</protein>
<dbReference type="PROSITE" id="PS00236">
    <property type="entry name" value="NEUROTR_ION_CHANNEL"/>
    <property type="match status" value="1"/>
</dbReference>
<dbReference type="InterPro" id="IPR006201">
    <property type="entry name" value="Neur_channel"/>
</dbReference>
<keyword evidence="3" id="KW-0813">Transport</keyword>
<feature type="chain" id="PRO_5038166779" evidence="3">
    <location>
        <begin position="30"/>
        <end position="266"/>
    </location>
</feature>
<evidence type="ECO:0000313" key="5">
    <source>
        <dbReference type="Proteomes" id="UP000887566"/>
    </source>
</evidence>
<proteinExistence type="inferred from homology"/>
<comment type="similarity">
    <text evidence="3">Belongs to the ligand-gated ion channel (TC 1.A.9) family.</text>
</comment>
<dbReference type="InterPro" id="IPR018000">
    <property type="entry name" value="Neurotransmitter_ion_chnl_CS"/>
</dbReference>
<dbReference type="GO" id="GO:0005230">
    <property type="term" value="F:extracellular ligand-gated monoatomic ion channel activity"/>
    <property type="evidence" value="ECO:0007669"/>
    <property type="project" value="InterPro"/>
</dbReference>
<dbReference type="Pfam" id="PF02931">
    <property type="entry name" value="Neur_chan_LBD"/>
    <property type="match status" value="1"/>
</dbReference>
<keyword evidence="2" id="KW-0472">Membrane</keyword>
<dbReference type="Gene3D" id="3.60.10.10">
    <property type="entry name" value="Endonuclease/exonuclease/phosphatase"/>
    <property type="match status" value="1"/>
</dbReference>
<name>A0A914VAI3_9BILA</name>
<keyword evidence="3" id="KW-0732">Signal</keyword>
<feature type="signal peptide" evidence="3">
    <location>
        <begin position="1"/>
        <end position="29"/>
    </location>
</feature>
<evidence type="ECO:0000256" key="3">
    <source>
        <dbReference type="RuleBase" id="RU000687"/>
    </source>
</evidence>
<keyword evidence="3" id="KW-0407">Ion channel</keyword>
<evidence type="ECO:0000259" key="4">
    <source>
        <dbReference type="Pfam" id="PF02931"/>
    </source>
</evidence>